<dbReference type="PANTHER" id="PTHR30602:SF12">
    <property type="entry name" value="AMINO-ACID ACETYLTRANSFERASE NAGS1, CHLOROPLASTIC-RELATED"/>
    <property type="match status" value="1"/>
</dbReference>
<keyword evidence="8" id="KW-0963">Cytoplasm</keyword>
<dbReference type="InterPro" id="IPR036393">
    <property type="entry name" value="AceGlu_kinase-like_sf"/>
</dbReference>
<dbReference type="NCBIfam" id="NF003641">
    <property type="entry name" value="PRK05279.1"/>
    <property type="match status" value="1"/>
</dbReference>
<evidence type="ECO:0000259" key="9">
    <source>
        <dbReference type="PROSITE" id="PS51186"/>
    </source>
</evidence>
<dbReference type="Proteomes" id="UP001432180">
    <property type="component" value="Chromosome"/>
</dbReference>
<keyword evidence="11" id="KW-1185">Reference proteome</keyword>
<dbReference type="PANTHER" id="PTHR30602">
    <property type="entry name" value="AMINO-ACID ACETYLTRANSFERASE"/>
    <property type="match status" value="1"/>
</dbReference>
<protein>
    <recommendedName>
        <fullName evidence="8">Amino-acid acetyltransferase</fullName>
        <ecNumber evidence="8">2.3.1.1</ecNumber>
    </recommendedName>
    <alternativeName>
        <fullName evidence="8">N-acetylglutamate synthase</fullName>
        <shortName evidence="8">AGS</shortName>
        <shortName evidence="8">NAGS</shortName>
    </alternativeName>
</protein>
<dbReference type="InterPro" id="IPR016181">
    <property type="entry name" value="Acyl_CoA_acyltransferase"/>
</dbReference>
<dbReference type="Pfam" id="PF13508">
    <property type="entry name" value="Acetyltransf_7"/>
    <property type="match status" value="1"/>
</dbReference>
<comment type="miscellaneous">
    <text evidence="8">In bacteria which possess the bifunctional enzyme ornithine acetyltransferase/N-acetylglutamate synthase (ArgJ), ArgA fulfills an anaplerotic role.</text>
</comment>
<evidence type="ECO:0000256" key="3">
    <source>
        <dbReference type="ARBA" id="ARBA00022571"/>
    </source>
</evidence>
<comment type="catalytic activity">
    <reaction evidence="7 8">
        <text>L-glutamate + acetyl-CoA = N-acetyl-L-glutamate + CoA + H(+)</text>
        <dbReference type="Rhea" id="RHEA:24292"/>
        <dbReference type="ChEBI" id="CHEBI:15378"/>
        <dbReference type="ChEBI" id="CHEBI:29985"/>
        <dbReference type="ChEBI" id="CHEBI:44337"/>
        <dbReference type="ChEBI" id="CHEBI:57287"/>
        <dbReference type="ChEBI" id="CHEBI:57288"/>
        <dbReference type="EC" id="2.3.1.1"/>
    </reaction>
</comment>
<dbReference type="PROSITE" id="PS51186">
    <property type="entry name" value="GNAT"/>
    <property type="match status" value="1"/>
</dbReference>
<evidence type="ECO:0000256" key="6">
    <source>
        <dbReference type="ARBA" id="ARBA00023315"/>
    </source>
</evidence>
<comment type="subcellular location">
    <subcellularLocation>
        <location evidence="8">Cytoplasm</location>
    </subcellularLocation>
</comment>
<keyword evidence="5 8" id="KW-0808">Transferase</keyword>
<keyword evidence="6 8" id="KW-0012">Acyltransferase</keyword>
<feature type="domain" description="N-acetyltransferase" evidence="9">
    <location>
        <begin position="316"/>
        <end position="464"/>
    </location>
</feature>
<dbReference type="Gene3D" id="3.40.630.30">
    <property type="match status" value="1"/>
</dbReference>
<dbReference type="CDD" id="cd04237">
    <property type="entry name" value="AAK_NAGS-ABP"/>
    <property type="match status" value="1"/>
</dbReference>
<dbReference type="Pfam" id="PF00696">
    <property type="entry name" value="AA_kinase"/>
    <property type="match status" value="1"/>
</dbReference>
<accession>A0ABZ0S137</accession>
<dbReference type="SUPFAM" id="SSF53633">
    <property type="entry name" value="Carbamate kinase-like"/>
    <property type="match status" value="1"/>
</dbReference>
<evidence type="ECO:0000256" key="5">
    <source>
        <dbReference type="ARBA" id="ARBA00022679"/>
    </source>
</evidence>
<dbReference type="InterPro" id="IPR010167">
    <property type="entry name" value="NH2A_AcTrfase"/>
</dbReference>
<evidence type="ECO:0000256" key="8">
    <source>
        <dbReference type="HAMAP-Rule" id="MF_01105"/>
    </source>
</evidence>
<gene>
    <name evidence="8 10" type="primary">argA</name>
    <name evidence="10" type="ORF">Thiowin_00021</name>
</gene>
<keyword evidence="4 8" id="KW-0028">Amino-acid biosynthesis</keyword>
<dbReference type="InterPro" id="IPR033719">
    <property type="entry name" value="NAGS_kin"/>
</dbReference>
<dbReference type="EC" id="2.3.1.1" evidence="8"/>
<dbReference type="HAMAP" id="MF_01105">
    <property type="entry name" value="N_acetyl_glu_synth"/>
    <property type="match status" value="1"/>
</dbReference>
<proteinExistence type="inferred from homology"/>
<organism evidence="10 11">
    <name type="scientific">Thiorhodovibrio winogradskyi</name>
    <dbReference type="NCBI Taxonomy" id="77007"/>
    <lineage>
        <taxon>Bacteria</taxon>
        <taxon>Pseudomonadati</taxon>
        <taxon>Pseudomonadota</taxon>
        <taxon>Gammaproteobacteria</taxon>
        <taxon>Chromatiales</taxon>
        <taxon>Chromatiaceae</taxon>
        <taxon>Thiorhodovibrio</taxon>
    </lineage>
</organism>
<reference evidence="10 11" key="1">
    <citation type="journal article" date="2023" name="Microorganisms">
        <title>Thiorhodovibrio frisius and Trv. litoralis spp. nov., Two Novel Members from a Clade of Fastidious Purple Sulfur Bacteria That Exhibit Unique Red-Shifted Light-Harvesting Capabilities.</title>
        <authorList>
            <person name="Methner A."/>
            <person name="Kuzyk S.B."/>
            <person name="Petersen J."/>
            <person name="Bauer S."/>
            <person name="Brinkmann H."/>
            <person name="Sichau K."/>
            <person name="Wanner G."/>
            <person name="Wolf J."/>
            <person name="Neumann-Schaal M."/>
            <person name="Henke P."/>
            <person name="Tank M."/>
            <person name="Sproer C."/>
            <person name="Bunk B."/>
            <person name="Overmann J."/>
        </authorList>
    </citation>
    <scope>NUCLEOTIDE SEQUENCE [LARGE SCALE GENOMIC DNA]</scope>
    <source>
        <strain evidence="10 11">DSM 6702</strain>
    </source>
</reference>
<dbReference type="SUPFAM" id="SSF55729">
    <property type="entry name" value="Acyl-CoA N-acyltransferases (Nat)"/>
    <property type="match status" value="1"/>
</dbReference>
<sequence length="469" mass="50933">MSNPQSGHEALDITTIDNAISAAGDQGDGKPSDPFVAWFRQCTPYVHAHRDRTFVICFGGEAITDPGFPNLVHDFALLHGLGIRLVLVHGARPQIEQRLARQSAEMRYVKGLRVTDKPALACVKEAAGVARVEIEALLSLGLANSPMAGVRIPVASGNFVTARPLGVLDGVDYQHTGAVRRIDRAALRQRLEAKAVALIPPLGYSPTGEVFNLSAADVACSTAVALGADKLIFLLEPGGFNPVLGPQLLLSDVDQLLVGETALTEETAAVLRASTEACRRGIRRVHLINRARDGALLRELFTRDGSGTLISSEPFEELRPARLDDVAGILEFLAPLEQKGLLISRSRERLESDIGQFQVTERDGTILSCAALFPHADAGLAELACVAVHPEYRGTGRGDRMLAHMEQLARRMGLRGLFVLTTQTAHWFRERGFEPAGLEVLPEAKRASYRPERNSQVYLKWLADESTIP</sequence>
<comment type="similarity">
    <text evidence="2 8">Belongs to the acetyltransferase family. ArgA subfamily.</text>
</comment>
<dbReference type="NCBIfam" id="TIGR01890">
    <property type="entry name" value="N-Ac-Glu-synth"/>
    <property type="match status" value="1"/>
</dbReference>
<evidence type="ECO:0000256" key="4">
    <source>
        <dbReference type="ARBA" id="ARBA00022605"/>
    </source>
</evidence>
<name>A0ABZ0S137_9GAMM</name>
<dbReference type="InterPro" id="IPR001048">
    <property type="entry name" value="Asp/Glu/Uridylate_kinase"/>
</dbReference>
<dbReference type="InterPro" id="IPR000182">
    <property type="entry name" value="GNAT_dom"/>
</dbReference>
<evidence type="ECO:0000256" key="2">
    <source>
        <dbReference type="ARBA" id="ARBA00009145"/>
    </source>
</evidence>
<dbReference type="PIRSF" id="PIRSF000423">
    <property type="entry name" value="ArgA"/>
    <property type="match status" value="1"/>
</dbReference>
<dbReference type="Gene3D" id="3.40.1160.10">
    <property type="entry name" value="Acetylglutamate kinase-like"/>
    <property type="match status" value="1"/>
</dbReference>
<dbReference type="CDD" id="cd04301">
    <property type="entry name" value="NAT_SF"/>
    <property type="match status" value="1"/>
</dbReference>
<keyword evidence="3 8" id="KW-0055">Arginine biosynthesis</keyword>
<evidence type="ECO:0000313" key="10">
    <source>
        <dbReference type="EMBL" id="WPL15141.1"/>
    </source>
</evidence>
<evidence type="ECO:0000256" key="1">
    <source>
        <dbReference type="ARBA" id="ARBA00004925"/>
    </source>
</evidence>
<dbReference type="RefSeq" id="WP_328985727.1">
    <property type="nucleotide sequence ID" value="NZ_CP121472.1"/>
</dbReference>
<dbReference type="GO" id="GO:0016746">
    <property type="term" value="F:acyltransferase activity"/>
    <property type="evidence" value="ECO:0007669"/>
    <property type="project" value="UniProtKB-KW"/>
</dbReference>
<comment type="pathway">
    <text evidence="1 8">Amino-acid biosynthesis; L-arginine biosynthesis; N(2)-acetyl-L-ornithine from L-glutamate: step 1/4.</text>
</comment>
<dbReference type="EMBL" id="CP121472">
    <property type="protein sequence ID" value="WPL15141.1"/>
    <property type="molecule type" value="Genomic_DNA"/>
</dbReference>
<evidence type="ECO:0000313" key="11">
    <source>
        <dbReference type="Proteomes" id="UP001432180"/>
    </source>
</evidence>
<evidence type="ECO:0000256" key="7">
    <source>
        <dbReference type="ARBA" id="ARBA00048372"/>
    </source>
</evidence>